<sequence length="32" mass="3557">MSGLAKVRYRAAEQNPGAIPVRVVSRFNIEVK</sequence>
<proteinExistence type="predicted"/>
<gene>
    <name evidence="1" type="ORF">G113_08095</name>
</gene>
<comment type="caution">
    <text evidence="1">The sequence shown here is derived from an EMBL/GenBank/DDBJ whole genome shotgun (WGS) entry which is preliminary data.</text>
</comment>
<dbReference type="AlphaFoldDB" id="R1HB05"/>
<dbReference type="PATRIC" id="fig|1268236.3.peg.1604"/>
<keyword evidence="2" id="KW-1185">Reference proteome</keyword>
<organism evidence="1 2">
    <name type="scientific">Aeromonas molluscorum 848</name>
    <dbReference type="NCBI Taxonomy" id="1268236"/>
    <lineage>
        <taxon>Bacteria</taxon>
        <taxon>Pseudomonadati</taxon>
        <taxon>Pseudomonadota</taxon>
        <taxon>Gammaproteobacteria</taxon>
        <taxon>Aeromonadales</taxon>
        <taxon>Aeromonadaceae</taxon>
        <taxon>Aeromonas</taxon>
    </lineage>
</organism>
<reference evidence="1 2" key="1">
    <citation type="journal article" date="2013" name="Genome Announc.">
        <title>Draft Genome Sequence of Aeromonas molluscorum Strain 848TT, Isolated from Bivalve Molluscs.</title>
        <authorList>
            <person name="Spataro N."/>
            <person name="Farfan M."/>
            <person name="Albarral V."/>
            <person name="Sanglas A."/>
            <person name="Loren J.G."/>
            <person name="Fuste M.C."/>
            <person name="Bosch E."/>
        </authorList>
    </citation>
    <scope>NUCLEOTIDE SEQUENCE [LARGE SCALE GENOMIC DNA]</scope>
    <source>
        <strain evidence="1 2">848</strain>
    </source>
</reference>
<evidence type="ECO:0000313" key="1">
    <source>
        <dbReference type="EMBL" id="EOD55599.1"/>
    </source>
</evidence>
<dbReference type="Proteomes" id="UP000013526">
    <property type="component" value="Unassembled WGS sequence"/>
</dbReference>
<name>R1HB05_9GAMM</name>
<dbReference type="EMBL" id="AQGQ01000038">
    <property type="protein sequence ID" value="EOD55599.1"/>
    <property type="molecule type" value="Genomic_DNA"/>
</dbReference>
<protein>
    <submittedName>
        <fullName evidence="1">Uncharacterized protein</fullName>
    </submittedName>
</protein>
<accession>R1HB05</accession>
<evidence type="ECO:0000313" key="2">
    <source>
        <dbReference type="Proteomes" id="UP000013526"/>
    </source>
</evidence>